<feature type="domain" description="PAZ" evidence="10">
    <location>
        <begin position="913"/>
        <end position="1031"/>
    </location>
</feature>
<dbReference type="InterPro" id="IPR000718">
    <property type="entry name" value="Peptidase_M13"/>
</dbReference>
<evidence type="ECO:0000256" key="4">
    <source>
        <dbReference type="ARBA" id="ARBA00022670"/>
    </source>
</evidence>
<dbReference type="GO" id="GO:0003723">
    <property type="term" value="F:RNA binding"/>
    <property type="evidence" value="ECO:0007669"/>
    <property type="project" value="InterPro"/>
</dbReference>
<sequence>MKKIASAPPQEAAFNGNYDNIKASYMVGVQSRFRRKYYHKTIFAIFSVIILLLIIVIIIISCFLKSSRDDICYSPDCLRTSATFIQNMDLTVNPCEDFFKYMCGNFDSEHPLPDTSTSHDWFTEKQLKVLRVIRKKLQQKTQNDDSEPFPVSQAKFFYKSCIDTSANDKLEFQPLFRYLKQFNLPKIPTLLKNSESDVIDFEFDWVKTIVKIKRSLGADKIIGFEIFPDPKNRSVNYLAIGSPSQESELPIVDDALSKRIKHMRKKYYINARIKENNDDEGSEEEDEEEDVALLAYNLYMKEVIMELIKKAEPTYQITDNLNRISRLMQVSINISKSIYTFIEMAENASKVEDRDGNLSDLVYIKLKDLQKKVFDELSIEEQRVPLFEKYMILILDGIPEAHFDIDEDVVLTSNADIMYLKNAMQLINDTKSIYLEAFLWWSVVEELILYTTSSMRSLYYDYTKTITGVEGIQSRSSYCTMSINKLMGYAVSYLIVEKNFMKDTKPNVEEMLSNIQKSFANIIYNSWMDFETKKRSLTKLQKMKSLIGFPEWILNKTELELHYKGYQVNNAFDTDSRLISILISEIFFLTLRALNYGSIGTVLAHELTHGFDDIGRHFDDEGNKNFWWTNKTIEEFLNRTECFKKQYSEFYLSEINEYINGDNTLGENIADNGGIREAFYGYNYFIKTSGKEKKLPGFEDFTHEQLFFMSYGNLWCETMSIQGLKFSLEDTHCPGRIRLLGVLSNTKEFSNAFKCHLGHKYYKTDDQKCILWNLYRVEFPLRIMASREQLEPRASKILKTKEDQALFNQYMSLTDKEIHIHTLIEMKKLNEGITSLQQTFSSIGSISFQKSFIETTNSKDSSNKRSRNPILKTEKSQMEGTKLQKSISSGVIVEGRANFFPINFHENIQLIQYRVDFEPEVDATLLKKKILTKNEDLLNLSPRYVFDGSSLYTQSNVNSEVDTTFHMNPNSTFRLANGKEMTYVDYYMSKYGIKINDRQQFLLVSRARERDIRAGKPEMIYLIPELSRATGNSKFYLFELFIQFYLF</sequence>
<dbReference type="SMART" id="SM00949">
    <property type="entry name" value="PAZ"/>
    <property type="match status" value="1"/>
</dbReference>
<keyword evidence="6" id="KW-0378">Hydrolase</keyword>
<evidence type="ECO:0000259" key="10">
    <source>
        <dbReference type="PROSITE" id="PS50821"/>
    </source>
</evidence>
<dbReference type="OrthoDB" id="6475849at2759"/>
<evidence type="ECO:0000256" key="1">
    <source>
        <dbReference type="ARBA" id="ARBA00001947"/>
    </source>
</evidence>
<evidence type="ECO:0000313" key="11">
    <source>
        <dbReference type="EMBL" id="KAG5672471.1"/>
    </source>
</evidence>
<dbReference type="Pfam" id="PF05649">
    <property type="entry name" value="Peptidase_M13_N"/>
    <property type="match status" value="1"/>
</dbReference>
<keyword evidence="7" id="KW-0862">Zinc</keyword>
<keyword evidence="9" id="KW-0472">Membrane</keyword>
<dbReference type="Pfam" id="PF01431">
    <property type="entry name" value="Peptidase_M13"/>
    <property type="match status" value="1"/>
</dbReference>
<dbReference type="Pfam" id="PF02170">
    <property type="entry name" value="PAZ"/>
    <property type="match status" value="1"/>
</dbReference>
<dbReference type="InterPro" id="IPR008753">
    <property type="entry name" value="Peptidase_M13_N"/>
</dbReference>
<dbReference type="Gene3D" id="2.170.260.10">
    <property type="entry name" value="paz domain"/>
    <property type="match status" value="1"/>
</dbReference>
<keyword evidence="12" id="KW-1185">Reference proteome</keyword>
<evidence type="ECO:0000256" key="5">
    <source>
        <dbReference type="ARBA" id="ARBA00022723"/>
    </source>
</evidence>
<dbReference type="PROSITE" id="PS51885">
    <property type="entry name" value="NEPRILYSIN"/>
    <property type="match status" value="1"/>
</dbReference>
<keyword evidence="9" id="KW-1133">Transmembrane helix</keyword>
<dbReference type="GO" id="GO:0004222">
    <property type="term" value="F:metalloendopeptidase activity"/>
    <property type="evidence" value="ECO:0007669"/>
    <property type="project" value="InterPro"/>
</dbReference>
<comment type="similarity">
    <text evidence="3">Belongs to the peptidase M13 family.</text>
</comment>
<accession>A0A9J6BRN2</accession>
<comment type="cofactor">
    <cofactor evidence="1">
        <name>Zn(2+)</name>
        <dbReference type="ChEBI" id="CHEBI:29105"/>
    </cofactor>
</comment>
<organism evidence="11 12">
    <name type="scientific">Polypedilum vanderplanki</name>
    <name type="common">Sleeping chironomid midge</name>
    <dbReference type="NCBI Taxonomy" id="319348"/>
    <lineage>
        <taxon>Eukaryota</taxon>
        <taxon>Metazoa</taxon>
        <taxon>Ecdysozoa</taxon>
        <taxon>Arthropoda</taxon>
        <taxon>Hexapoda</taxon>
        <taxon>Insecta</taxon>
        <taxon>Pterygota</taxon>
        <taxon>Neoptera</taxon>
        <taxon>Endopterygota</taxon>
        <taxon>Diptera</taxon>
        <taxon>Nematocera</taxon>
        <taxon>Chironomoidea</taxon>
        <taxon>Chironomidae</taxon>
        <taxon>Chironominae</taxon>
        <taxon>Polypedilum</taxon>
        <taxon>Polypedilum</taxon>
    </lineage>
</organism>
<keyword evidence="8" id="KW-0482">Metalloprotease</keyword>
<evidence type="ECO:0000256" key="2">
    <source>
        <dbReference type="ARBA" id="ARBA00004401"/>
    </source>
</evidence>
<dbReference type="PROSITE" id="PS50821">
    <property type="entry name" value="PAZ"/>
    <property type="match status" value="1"/>
</dbReference>
<feature type="transmembrane region" description="Helical" evidence="9">
    <location>
        <begin position="42"/>
        <end position="64"/>
    </location>
</feature>
<evidence type="ECO:0000256" key="3">
    <source>
        <dbReference type="ARBA" id="ARBA00007357"/>
    </source>
</evidence>
<comment type="subcellular location">
    <subcellularLocation>
        <location evidence="2">Cell membrane</location>
        <topology evidence="2">Single-pass type II membrane protein</topology>
    </subcellularLocation>
</comment>
<dbReference type="GO" id="GO:0005886">
    <property type="term" value="C:plasma membrane"/>
    <property type="evidence" value="ECO:0007669"/>
    <property type="project" value="UniProtKB-SubCell"/>
</dbReference>
<dbReference type="GO" id="GO:0035194">
    <property type="term" value="P:regulatory ncRNA-mediated post-transcriptional gene silencing"/>
    <property type="evidence" value="ECO:0007669"/>
    <property type="project" value="UniProtKB-ARBA"/>
</dbReference>
<evidence type="ECO:0000256" key="7">
    <source>
        <dbReference type="ARBA" id="ARBA00022833"/>
    </source>
</evidence>
<dbReference type="AlphaFoldDB" id="A0A9J6BRN2"/>
<dbReference type="Gene3D" id="3.40.390.10">
    <property type="entry name" value="Collagenase (Catalytic Domain)"/>
    <property type="match status" value="2"/>
</dbReference>
<protein>
    <recommendedName>
        <fullName evidence="10">PAZ domain-containing protein</fullName>
    </recommendedName>
</protein>
<dbReference type="GO" id="GO:0005737">
    <property type="term" value="C:cytoplasm"/>
    <property type="evidence" value="ECO:0007669"/>
    <property type="project" value="UniProtKB-ARBA"/>
</dbReference>
<dbReference type="GO" id="GO:0016485">
    <property type="term" value="P:protein processing"/>
    <property type="evidence" value="ECO:0007669"/>
    <property type="project" value="TreeGrafter"/>
</dbReference>
<dbReference type="GO" id="GO:0004521">
    <property type="term" value="F:RNA endonuclease activity"/>
    <property type="evidence" value="ECO:0007669"/>
    <property type="project" value="UniProtKB-ARBA"/>
</dbReference>
<dbReference type="PRINTS" id="PR00786">
    <property type="entry name" value="NEPRILYSIN"/>
</dbReference>
<dbReference type="CDD" id="cd08662">
    <property type="entry name" value="M13"/>
    <property type="match status" value="1"/>
</dbReference>
<comment type="caution">
    <text evidence="11">The sequence shown here is derived from an EMBL/GenBank/DDBJ whole genome shotgun (WGS) entry which is preliminary data.</text>
</comment>
<dbReference type="InterPro" id="IPR018497">
    <property type="entry name" value="Peptidase_M13_C"/>
</dbReference>
<dbReference type="Proteomes" id="UP001107558">
    <property type="component" value="Chromosome 3"/>
</dbReference>
<dbReference type="SUPFAM" id="SSF55486">
    <property type="entry name" value="Metalloproteases ('zincins'), catalytic domain"/>
    <property type="match status" value="1"/>
</dbReference>
<dbReference type="EMBL" id="JADBJN010000003">
    <property type="protein sequence ID" value="KAG5672471.1"/>
    <property type="molecule type" value="Genomic_DNA"/>
</dbReference>
<keyword evidence="4" id="KW-0645">Protease</keyword>
<gene>
    <name evidence="11" type="ORF">PVAND_002598</name>
</gene>
<dbReference type="InterPro" id="IPR036085">
    <property type="entry name" value="PAZ_dom_sf"/>
</dbReference>
<keyword evidence="5" id="KW-0479">Metal-binding</keyword>
<name>A0A9J6BRN2_POLVA</name>
<dbReference type="GO" id="GO:0046872">
    <property type="term" value="F:metal ion binding"/>
    <property type="evidence" value="ECO:0007669"/>
    <property type="project" value="UniProtKB-KW"/>
</dbReference>
<dbReference type="PANTHER" id="PTHR11733">
    <property type="entry name" value="ZINC METALLOPROTEASE FAMILY M13 NEPRILYSIN-RELATED"/>
    <property type="match status" value="1"/>
</dbReference>
<reference evidence="11" key="1">
    <citation type="submission" date="2021-03" db="EMBL/GenBank/DDBJ databases">
        <title>Chromosome level genome of the anhydrobiotic midge Polypedilum vanderplanki.</title>
        <authorList>
            <person name="Yoshida Y."/>
            <person name="Kikawada T."/>
            <person name="Gusev O."/>
        </authorList>
    </citation>
    <scope>NUCLEOTIDE SEQUENCE</scope>
    <source>
        <strain evidence="11">NIAS01</strain>
        <tissue evidence="11">Whole body or cell culture</tissue>
    </source>
</reference>
<dbReference type="PANTHER" id="PTHR11733:SF133">
    <property type="entry name" value="PHOSPHATE-REGULATING NEUTRAL ENDOPEPTIDASE PHEX"/>
    <property type="match status" value="1"/>
</dbReference>
<keyword evidence="9" id="KW-0812">Transmembrane</keyword>
<evidence type="ECO:0000313" key="12">
    <source>
        <dbReference type="Proteomes" id="UP001107558"/>
    </source>
</evidence>
<dbReference type="InterPro" id="IPR024079">
    <property type="entry name" value="MetalloPept_cat_dom_sf"/>
</dbReference>
<evidence type="ECO:0000256" key="9">
    <source>
        <dbReference type="SAM" id="Phobius"/>
    </source>
</evidence>
<evidence type="ECO:0000256" key="8">
    <source>
        <dbReference type="ARBA" id="ARBA00023049"/>
    </source>
</evidence>
<dbReference type="SUPFAM" id="SSF101690">
    <property type="entry name" value="PAZ domain"/>
    <property type="match status" value="1"/>
</dbReference>
<evidence type="ECO:0000256" key="6">
    <source>
        <dbReference type="ARBA" id="ARBA00022801"/>
    </source>
</evidence>
<proteinExistence type="inferred from homology"/>
<dbReference type="InterPro" id="IPR003100">
    <property type="entry name" value="PAZ_dom"/>
</dbReference>